<dbReference type="Proteomes" id="UP000288716">
    <property type="component" value="Unassembled WGS sequence"/>
</dbReference>
<dbReference type="PANTHER" id="PTHR46306">
    <property type="entry name" value="BTB/POZ DOMAIN-CONTAINING PROTEIN 9"/>
    <property type="match status" value="1"/>
</dbReference>
<dbReference type="Gene3D" id="1.25.40.420">
    <property type="match status" value="1"/>
</dbReference>
<dbReference type="GO" id="GO:0050804">
    <property type="term" value="P:modulation of chemical synaptic transmission"/>
    <property type="evidence" value="ECO:0007669"/>
    <property type="project" value="TreeGrafter"/>
</dbReference>
<sequence length="400" mass="45410">MATSEEYVVISSQWDEPLNQETVDKNEIASYILNGSPRITLAKPKGTAECLKGYDRVYLDGRITVWLKCKSCSGLLVYNTRTGTGAIKRHKCLKSATGSNGKQSKISMFTHPRATDDDSKQLKEFEALCDATDLCSFSFVEGAGFQLKNSTEDKFNSSYLTTAKYLFNKDLSDVTFVALNEETGEKETIFGHKLILADNCLYFKNLFYGESNGETSILNNKSIKIMKPLLEYVYTKKIAEEIGFETALSLCELAIDMNYDALITSIFDKYLSERIIDIEITIENIPVIYFMSKKFSLASVVQRCNCFIEKHAEEIVSNKFFAKLDIFDAVKVVREAVKVMDNIEVFKAIVNRVESVSSDNSVILLRLLNLRTIDQENFAKFIRPTKLIDDDEYFAAFWKK</sequence>
<dbReference type="GO" id="GO:0008344">
    <property type="term" value="P:adult locomotory behavior"/>
    <property type="evidence" value="ECO:0007669"/>
    <property type="project" value="TreeGrafter"/>
</dbReference>
<dbReference type="AlphaFoldDB" id="A0A443S1T9"/>
<protein>
    <submittedName>
        <fullName evidence="2">BTB/POZ domain-containing protein 9-like protein</fullName>
    </submittedName>
</protein>
<feature type="domain" description="BTB" evidence="1">
    <location>
        <begin position="172"/>
        <end position="242"/>
    </location>
</feature>
<dbReference type="PROSITE" id="PS50097">
    <property type="entry name" value="BTB"/>
    <property type="match status" value="1"/>
</dbReference>
<dbReference type="OrthoDB" id="6433782at2759"/>
<keyword evidence="3" id="KW-1185">Reference proteome</keyword>
<dbReference type="SUPFAM" id="SSF54695">
    <property type="entry name" value="POZ domain"/>
    <property type="match status" value="1"/>
</dbReference>
<dbReference type="PANTHER" id="PTHR46306:SF1">
    <property type="entry name" value="BTB_POZ DOMAIN-CONTAINING PROTEIN 9"/>
    <property type="match status" value="1"/>
</dbReference>
<name>A0A443S1T9_9ACAR</name>
<proteinExistence type="predicted"/>
<dbReference type="InterPro" id="IPR000210">
    <property type="entry name" value="BTB/POZ_dom"/>
</dbReference>
<reference evidence="2 3" key="1">
    <citation type="journal article" date="2018" name="Gigascience">
        <title>Genomes of trombidid mites reveal novel predicted allergens and laterally-transferred genes associated with secondary metabolism.</title>
        <authorList>
            <person name="Dong X."/>
            <person name="Chaisiri K."/>
            <person name="Xia D."/>
            <person name="Armstrong S.D."/>
            <person name="Fang Y."/>
            <person name="Donnelly M.J."/>
            <person name="Kadowaki T."/>
            <person name="McGarry J.W."/>
            <person name="Darby A.C."/>
            <person name="Makepeace B.L."/>
        </authorList>
    </citation>
    <scope>NUCLEOTIDE SEQUENCE [LARGE SCALE GENOMIC DNA]</scope>
    <source>
        <strain evidence="2">UoL-UT</strain>
    </source>
</reference>
<dbReference type="GO" id="GO:0048512">
    <property type="term" value="P:circadian behavior"/>
    <property type="evidence" value="ECO:0007669"/>
    <property type="project" value="TreeGrafter"/>
</dbReference>
<dbReference type="InterPro" id="IPR052407">
    <property type="entry name" value="BTB_POZ_domain_cont_9"/>
</dbReference>
<dbReference type="Pfam" id="PF00651">
    <property type="entry name" value="BTB"/>
    <property type="match status" value="1"/>
</dbReference>
<accession>A0A443S1T9</accession>
<evidence type="ECO:0000313" key="3">
    <source>
        <dbReference type="Proteomes" id="UP000288716"/>
    </source>
</evidence>
<dbReference type="VEuPathDB" id="VectorBase:LDEU010550"/>
<dbReference type="InterPro" id="IPR011333">
    <property type="entry name" value="SKP1/BTB/POZ_sf"/>
</dbReference>
<dbReference type="CDD" id="cd18186">
    <property type="entry name" value="BTB_POZ_ZBTB_KLHL-like"/>
    <property type="match status" value="1"/>
</dbReference>
<dbReference type="STRING" id="299467.A0A443S1T9"/>
<comment type="caution">
    <text evidence="2">The sequence shown here is derived from an EMBL/GenBank/DDBJ whole genome shotgun (WGS) entry which is preliminary data.</text>
</comment>
<evidence type="ECO:0000313" key="2">
    <source>
        <dbReference type="EMBL" id="RWS21490.1"/>
    </source>
</evidence>
<dbReference type="Gene3D" id="3.30.710.10">
    <property type="entry name" value="Potassium Channel Kv1.1, Chain A"/>
    <property type="match status" value="1"/>
</dbReference>
<evidence type="ECO:0000259" key="1">
    <source>
        <dbReference type="PROSITE" id="PS50097"/>
    </source>
</evidence>
<dbReference type="EMBL" id="NCKV01012016">
    <property type="protein sequence ID" value="RWS21490.1"/>
    <property type="molecule type" value="Genomic_DNA"/>
</dbReference>
<gene>
    <name evidence="2" type="ORF">B4U80_11846</name>
</gene>
<dbReference type="GO" id="GO:0005737">
    <property type="term" value="C:cytoplasm"/>
    <property type="evidence" value="ECO:0007669"/>
    <property type="project" value="TreeGrafter"/>
</dbReference>
<dbReference type="SMART" id="SM00225">
    <property type="entry name" value="BTB"/>
    <property type="match status" value="1"/>
</dbReference>
<organism evidence="2 3">
    <name type="scientific">Leptotrombidium deliense</name>
    <dbReference type="NCBI Taxonomy" id="299467"/>
    <lineage>
        <taxon>Eukaryota</taxon>
        <taxon>Metazoa</taxon>
        <taxon>Ecdysozoa</taxon>
        <taxon>Arthropoda</taxon>
        <taxon>Chelicerata</taxon>
        <taxon>Arachnida</taxon>
        <taxon>Acari</taxon>
        <taxon>Acariformes</taxon>
        <taxon>Trombidiformes</taxon>
        <taxon>Prostigmata</taxon>
        <taxon>Anystina</taxon>
        <taxon>Parasitengona</taxon>
        <taxon>Trombiculoidea</taxon>
        <taxon>Trombiculidae</taxon>
        <taxon>Leptotrombidium</taxon>
    </lineage>
</organism>